<gene>
    <name evidence="2" type="ORF">ACFQY0_05925</name>
</gene>
<name>A0ABW2L2Y1_9BACT</name>
<proteinExistence type="predicted"/>
<dbReference type="Proteomes" id="UP001596472">
    <property type="component" value="Unassembled WGS sequence"/>
</dbReference>
<feature type="signal peptide" evidence="1">
    <location>
        <begin position="1"/>
        <end position="22"/>
    </location>
</feature>
<dbReference type="RefSeq" id="WP_379710269.1">
    <property type="nucleotide sequence ID" value="NZ_JBHTBS010000002.1"/>
</dbReference>
<accession>A0ABW2L2Y1</accession>
<organism evidence="2 3">
    <name type="scientific">Haloferula chungangensis</name>
    <dbReference type="NCBI Taxonomy" id="1048331"/>
    <lineage>
        <taxon>Bacteria</taxon>
        <taxon>Pseudomonadati</taxon>
        <taxon>Verrucomicrobiota</taxon>
        <taxon>Verrucomicrobiia</taxon>
        <taxon>Verrucomicrobiales</taxon>
        <taxon>Verrucomicrobiaceae</taxon>
        <taxon>Haloferula</taxon>
    </lineage>
</organism>
<keyword evidence="1" id="KW-0732">Signal</keyword>
<sequence>MNYSIHRRLKALLLVAWFAAVAGLPAESVDLVVVVGAAGAEEFAPHFSKASDEWQAAGRRGGGALHVVGTDLAENSDLEQLEQTISKLVEEPKGSLWIVLLGHGTFDGREAKFNLRGPDLDAVTLDKWLDGSQRQVVVVNGSASSAPFLSTLSAPGRMIVTATKNSAEDSYARFGEFLARSIDSSEADLDQDGSTSLLESFIAASTAVREFYEQQGRIVTEEALIDDNGDGFGTPADWFRGVRAVKVAKEGSEPDGRRAHQLQLVPSDEERRLDPEAQARRNALEEELFALRAKKDELEEDAYFLELERLLLEIGAIYEAADEDS</sequence>
<dbReference type="EMBL" id="JBHTBS010000002">
    <property type="protein sequence ID" value="MFC7336706.1"/>
    <property type="molecule type" value="Genomic_DNA"/>
</dbReference>
<reference evidence="3" key="1">
    <citation type="journal article" date="2019" name="Int. J. Syst. Evol. Microbiol.">
        <title>The Global Catalogue of Microorganisms (GCM) 10K type strain sequencing project: providing services to taxonomists for standard genome sequencing and annotation.</title>
        <authorList>
            <consortium name="The Broad Institute Genomics Platform"/>
            <consortium name="The Broad Institute Genome Sequencing Center for Infectious Disease"/>
            <person name="Wu L."/>
            <person name="Ma J."/>
        </authorList>
    </citation>
    <scope>NUCLEOTIDE SEQUENCE [LARGE SCALE GENOMIC DNA]</scope>
    <source>
        <strain evidence="3">CGMCC 4.1467</strain>
    </source>
</reference>
<comment type="caution">
    <text evidence="2">The sequence shown here is derived from an EMBL/GenBank/DDBJ whole genome shotgun (WGS) entry which is preliminary data.</text>
</comment>
<evidence type="ECO:0000256" key="1">
    <source>
        <dbReference type="SAM" id="SignalP"/>
    </source>
</evidence>
<protein>
    <recommendedName>
        <fullName evidence="4">Caspase family protein</fullName>
    </recommendedName>
</protein>
<evidence type="ECO:0008006" key="4">
    <source>
        <dbReference type="Google" id="ProtNLM"/>
    </source>
</evidence>
<evidence type="ECO:0000313" key="2">
    <source>
        <dbReference type="EMBL" id="MFC7336706.1"/>
    </source>
</evidence>
<keyword evidence="3" id="KW-1185">Reference proteome</keyword>
<feature type="chain" id="PRO_5046872372" description="Caspase family protein" evidence="1">
    <location>
        <begin position="23"/>
        <end position="325"/>
    </location>
</feature>
<evidence type="ECO:0000313" key="3">
    <source>
        <dbReference type="Proteomes" id="UP001596472"/>
    </source>
</evidence>